<reference evidence="3" key="1">
    <citation type="submission" date="2021-05" db="EMBL/GenBank/DDBJ databases">
        <authorList>
            <person name="Pietrasiak N."/>
            <person name="Ward R."/>
            <person name="Stajich J.E."/>
            <person name="Kurbessoian T."/>
        </authorList>
    </citation>
    <scope>NUCLEOTIDE SEQUENCE</scope>
    <source>
        <strain evidence="3">CPER-KK1</strain>
    </source>
</reference>
<dbReference type="Pfam" id="PF01928">
    <property type="entry name" value="CYTH"/>
    <property type="match status" value="1"/>
</dbReference>
<dbReference type="InterPro" id="IPR012042">
    <property type="entry name" value="NeuTTM/CthTTM-like"/>
</dbReference>
<evidence type="ECO:0000256" key="1">
    <source>
        <dbReference type="PIRSR" id="PIRSR016487-1"/>
    </source>
</evidence>
<dbReference type="SMART" id="SM01118">
    <property type="entry name" value="CYTH"/>
    <property type="match status" value="1"/>
</dbReference>
<organism evidence="3 4">
    <name type="scientific">Symplocastrum torsivum CPER-KK1</name>
    <dbReference type="NCBI Taxonomy" id="450513"/>
    <lineage>
        <taxon>Bacteria</taxon>
        <taxon>Bacillati</taxon>
        <taxon>Cyanobacteriota</taxon>
        <taxon>Cyanophyceae</taxon>
        <taxon>Oscillatoriophycideae</taxon>
        <taxon>Oscillatoriales</taxon>
        <taxon>Microcoleaceae</taxon>
        <taxon>Symplocastrum</taxon>
    </lineage>
</organism>
<dbReference type="InterPro" id="IPR023577">
    <property type="entry name" value="CYTH_domain"/>
</dbReference>
<dbReference type="Gene3D" id="2.40.320.10">
    <property type="entry name" value="Hypothetical Protein Pfu-838710-001"/>
    <property type="match status" value="1"/>
</dbReference>
<dbReference type="PROSITE" id="PS51707">
    <property type="entry name" value="CYTH"/>
    <property type="match status" value="1"/>
</dbReference>
<dbReference type="EMBL" id="JAHHIF010000010">
    <property type="protein sequence ID" value="MBW4544649.1"/>
    <property type="molecule type" value="Genomic_DNA"/>
</dbReference>
<feature type="active site" description="Proton acceptor" evidence="1">
    <location>
        <position position="35"/>
    </location>
</feature>
<dbReference type="AlphaFoldDB" id="A0A951U987"/>
<sequence>MAVEIERKFLVKGEVWRRHQSEAALLTGTIYRQGYLSTTKGKSVRVRLAGNQGYLTIKGLTKGVSRAEYEYTIPAEDAQEMLDTLCEPPLIEKTRYKIEFGGLLWEIDEFAGENQGLIVAEVELTDENQVIELPDWIDIEVSDDPRYYNVNLSQHPYSQWSIQ</sequence>
<evidence type="ECO:0000259" key="2">
    <source>
        <dbReference type="PROSITE" id="PS51707"/>
    </source>
</evidence>
<reference evidence="3" key="2">
    <citation type="journal article" date="2022" name="Microbiol. Resour. Announc.">
        <title>Metagenome Sequencing to Explore Phylogenomics of Terrestrial Cyanobacteria.</title>
        <authorList>
            <person name="Ward R.D."/>
            <person name="Stajich J.E."/>
            <person name="Johansen J.R."/>
            <person name="Huntemann M."/>
            <person name="Clum A."/>
            <person name="Foster B."/>
            <person name="Foster B."/>
            <person name="Roux S."/>
            <person name="Palaniappan K."/>
            <person name="Varghese N."/>
            <person name="Mukherjee S."/>
            <person name="Reddy T.B.K."/>
            <person name="Daum C."/>
            <person name="Copeland A."/>
            <person name="Chen I.A."/>
            <person name="Ivanova N.N."/>
            <person name="Kyrpides N.C."/>
            <person name="Shapiro N."/>
            <person name="Eloe-Fadrosh E.A."/>
            <person name="Pietrasiak N."/>
        </authorList>
    </citation>
    <scope>NUCLEOTIDE SEQUENCE</scope>
    <source>
        <strain evidence="3">CPER-KK1</strain>
    </source>
</reference>
<name>A0A951U987_9CYAN</name>
<evidence type="ECO:0000313" key="3">
    <source>
        <dbReference type="EMBL" id="MBW4544649.1"/>
    </source>
</evidence>
<dbReference type="SUPFAM" id="SSF55154">
    <property type="entry name" value="CYTH-like phosphatases"/>
    <property type="match status" value="1"/>
</dbReference>
<gene>
    <name evidence="3" type="ORF">KME25_09435</name>
</gene>
<accession>A0A951U987</accession>
<dbReference type="InterPro" id="IPR033469">
    <property type="entry name" value="CYTH-like_dom_sf"/>
</dbReference>
<dbReference type="CDD" id="cd07891">
    <property type="entry name" value="CYTH-like_CthTTM-like_1"/>
    <property type="match status" value="1"/>
</dbReference>
<proteinExistence type="predicted"/>
<dbReference type="PANTHER" id="PTHR40114:SF1">
    <property type="entry name" value="SLR0698 PROTEIN"/>
    <property type="match status" value="1"/>
</dbReference>
<evidence type="ECO:0000313" key="4">
    <source>
        <dbReference type="Proteomes" id="UP000753908"/>
    </source>
</evidence>
<dbReference type="PIRSF" id="PIRSF016487">
    <property type="entry name" value="CYTH_UCP016487"/>
    <property type="match status" value="1"/>
</dbReference>
<feature type="domain" description="CYTH" evidence="2">
    <location>
        <begin position="2"/>
        <end position="154"/>
    </location>
</feature>
<dbReference type="PANTHER" id="PTHR40114">
    <property type="entry name" value="SLR0698 PROTEIN"/>
    <property type="match status" value="1"/>
</dbReference>
<comment type="caution">
    <text evidence="3">The sequence shown here is derived from an EMBL/GenBank/DDBJ whole genome shotgun (WGS) entry which is preliminary data.</text>
</comment>
<dbReference type="Proteomes" id="UP000753908">
    <property type="component" value="Unassembled WGS sequence"/>
</dbReference>
<protein>
    <submittedName>
        <fullName evidence="3">CYTH domain-containing protein</fullName>
    </submittedName>
</protein>